<accession>A0A0A2VL78</accession>
<evidence type="ECO:0000313" key="2">
    <source>
        <dbReference type="Proteomes" id="UP000002059"/>
    </source>
</evidence>
<gene>
    <name evidence="1" type="ORF">PAAG_11595</name>
</gene>
<evidence type="ECO:0000313" key="1">
    <source>
        <dbReference type="EMBL" id="KGQ01614.1"/>
    </source>
</evidence>
<protein>
    <submittedName>
        <fullName evidence="1">Uncharacterized protein</fullName>
    </submittedName>
</protein>
<dbReference type="GeneID" id="26970537"/>
<dbReference type="Proteomes" id="UP000002059">
    <property type="component" value="Partially assembled WGS sequence"/>
</dbReference>
<dbReference type="VEuPathDB" id="FungiDB:PAAG_11595"/>
<dbReference type="OrthoDB" id="1470350at2759"/>
<organism evidence="1 2">
    <name type="scientific">Paracoccidioides lutzii (strain ATCC MYA-826 / Pb01)</name>
    <name type="common">Paracoccidioides brasiliensis</name>
    <dbReference type="NCBI Taxonomy" id="502779"/>
    <lineage>
        <taxon>Eukaryota</taxon>
        <taxon>Fungi</taxon>
        <taxon>Dikarya</taxon>
        <taxon>Ascomycota</taxon>
        <taxon>Pezizomycotina</taxon>
        <taxon>Eurotiomycetes</taxon>
        <taxon>Eurotiomycetidae</taxon>
        <taxon>Onygenales</taxon>
        <taxon>Ajellomycetaceae</taxon>
        <taxon>Paracoccidioides</taxon>
    </lineage>
</organism>
<dbReference type="KEGG" id="pbl:PAAG_11595"/>
<dbReference type="EMBL" id="KN293998">
    <property type="protein sequence ID" value="KGQ01614.1"/>
    <property type="molecule type" value="Genomic_DNA"/>
</dbReference>
<dbReference type="STRING" id="502779.A0A0A2VL78"/>
<dbReference type="AlphaFoldDB" id="A0A0A2VL78"/>
<proteinExistence type="predicted"/>
<sequence>MSETSLRQVEPLVDAHVCMVIYRMREEMGERVVADIFKWWLFIATISVGELSFGQSFMMLELGKSPPFFRKAYQAGQRIVNYAQQSFQRYKSLVAVAAADISSNDGSTQTNPPKITFITKLLNAK</sequence>
<reference evidence="1 2" key="1">
    <citation type="journal article" date="2011" name="PLoS Genet.">
        <title>Comparative genomic analysis of human fungal pathogens causing paracoccidioidomycosis.</title>
        <authorList>
            <person name="Desjardins C.A."/>
            <person name="Champion M.D."/>
            <person name="Holder J.W."/>
            <person name="Muszewska A."/>
            <person name="Goldberg J."/>
            <person name="Bailao A.M."/>
            <person name="Brigido M.M."/>
            <person name="Ferreira M.E."/>
            <person name="Garcia A.M."/>
            <person name="Grynberg M."/>
            <person name="Gujja S."/>
            <person name="Heiman D.I."/>
            <person name="Henn M.R."/>
            <person name="Kodira C.D."/>
            <person name="Leon-Narvaez H."/>
            <person name="Longo L.V."/>
            <person name="Ma L.J."/>
            <person name="Malavazi I."/>
            <person name="Matsuo A.L."/>
            <person name="Morais F.V."/>
            <person name="Pereira M."/>
            <person name="Rodriguez-Brito S."/>
            <person name="Sakthikumar S."/>
            <person name="Salem-Izacc S.M."/>
            <person name="Sykes S.M."/>
            <person name="Teixeira M.M."/>
            <person name="Vallejo M.C."/>
            <person name="Walter M.E."/>
            <person name="Yandava C."/>
            <person name="Young S."/>
            <person name="Zeng Q."/>
            <person name="Zucker J."/>
            <person name="Felipe M.S."/>
            <person name="Goldman G.H."/>
            <person name="Haas B.J."/>
            <person name="McEwen J.G."/>
            <person name="Nino-Vega G."/>
            <person name="Puccia R."/>
            <person name="San-Blas G."/>
            <person name="Soares C.M."/>
            <person name="Birren B.W."/>
            <person name="Cuomo C.A."/>
        </authorList>
    </citation>
    <scope>NUCLEOTIDE SEQUENCE [LARGE SCALE GENOMIC DNA]</scope>
    <source>
        <strain evidence="2">ATCC MYA-826 / Pb01</strain>
    </source>
</reference>
<keyword evidence="2" id="KW-1185">Reference proteome</keyword>
<name>A0A0A2VL78_PARBA</name>
<dbReference type="HOGENOM" id="CLU_1993302_0_0_1"/>
<dbReference type="RefSeq" id="XP_015703125.1">
    <property type="nucleotide sequence ID" value="XM_015847216.1"/>
</dbReference>